<feature type="transmembrane region" description="Helical" evidence="8">
    <location>
        <begin position="94"/>
        <end position="112"/>
    </location>
</feature>
<evidence type="ECO:0000313" key="10">
    <source>
        <dbReference type="Proteomes" id="UP000287651"/>
    </source>
</evidence>
<feature type="transmembrane region" description="Helical" evidence="8">
    <location>
        <begin position="179"/>
        <end position="196"/>
    </location>
</feature>
<evidence type="ECO:0000256" key="5">
    <source>
        <dbReference type="ARBA" id="ARBA00022989"/>
    </source>
</evidence>
<dbReference type="GO" id="GO:0022857">
    <property type="term" value="F:transmembrane transporter activity"/>
    <property type="evidence" value="ECO:0007669"/>
    <property type="project" value="InterPro"/>
</dbReference>
<dbReference type="GO" id="GO:0016020">
    <property type="term" value="C:membrane"/>
    <property type="evidence" value="ECO:0007669"/>
    <property type="project" value="UniProtKB-SubCell"/>
</dbReference>
<organism evidence="9 10">
    <name type="scientific">Ensete ventricosum</name>
    <name type="common">Abyssinian banana</name>
    <name type="synonym">Musa ensete</name>
    <dbReference type="NCBI Taxonomy" id="4639"/>
    <lineage>
        <taxon>Eukaryota</taxon>
        <taxon>Viridiplantae</taxon>
        <taxon>Streptophyta</taxon>
        <taxon>Embryophyta</taxon>
        <taxon>Tracheophyta</taxon>
        <taxon>Spermatophyta</taxon>
        <taxon>Magnoliopsida</taxon>
        <taxon>Liliopsida</taxon>
        <taxon>Zingiberales</taxon>
        <taxon>Musaceae</taxon>
        <taxon>Ensete</taxon>
    </lineage>
</organism>
<comment type="caution">
    <text evidence="9">The sequence shown here is derived from an EMBL/GenBank/DDBJ whole genome shotgun (WGS) entry which is preliminary data.</text>
</comment>
<evidence type="ECO:0000256" key="7">
    <source>
        <dbReference type="SAM" id="MobiDB-lite"/>
    </source>
</evidence>
<gene>
    <name evidence="9" type="ORF">B296_00010833</name>
</gene>
<comment type="similarity">
    <text evidence="2">Belongs to the SLC35F solute transporter family.</text>
</comment>
<feature type="transmembrane region" description="Helical" evidence="8">
    <location>
        <begin position="63"/>
        <end position="82"/>
    </location>
</feature>
<protein>
    <recommendedName>
        <fullName evidence="11">Transmembrane protein</fullName>
    </recommendedName>
</protein>
<dbReference type="InterPro" id="IPR052221">
    <property type="entry name" value="SLC35F_Transporter"/>
</dbReference>
<comment type="subcellular location">
    <subcellularLocation>
        <location evidence="1">Membrane</location>
        <topology evidence="1">Multi-pass membrane protein</topology>
    </subcellularLocation>
</comment>
<keyword evidence="6 8" id="KW-0472">Membrane</keyword>
<feature type="transmembrane region" description="Helical" evidence="8">
    <location>
        <begin position="148"/>
        <end position="167"/>
    </location>
</feature>
<evidence type="ECO:0000256" key="8">
    <source>
        <dbReference type="SAM" id="Phobius"/>
    </source>
</evidence>
<evidence type="ECO:0000256" key="3">
    <source>
        <dbReference type="ARBA" id="ARBA00022448"/>
    </source>
</evidence>
<dbReference type="AlphaFoldDB" id="A0A427AHN2"/>
<dbReference type="PANTHER" id="PTHR14233:SF4">
    <property type="entry name" value="SOLUTE CARRIER FAMILY 35 MEMBER F2"/>
    <property type="match status" value="1"/>
</dbReference>
<evidence type="ECO:0000256" key="2">
    <source>
        <dbReference type="ARBA" id="ARBA00007863"/>
    </source>
</evidence>
<reference evidence="9 10" key="1">
    <citation type="journal article" date="2014" name="Agronomy (Basel)">
        <title>A Draft Genome Sequence for Ensete ventricosum, the Drought-Tolerant Tree Against Hunger.</title>
        <authorList>
            <person name="Harrison J."/>
            <person name="Moore K.A."/>
            <person name="Paszkiewicz K."/>
            <person name="Jones T."/>
            <person name="Grant M."/>
            <person name="Ambacheew D."/>
            <person name="Muzemil S."/>
            <person name="Studholme D.J."/>
        </authorList>
    </citation>
    <scope>NUCLEOTIDE SEQUENCE [LARGE SCALE GENOMIC DNA]</scope>
</reference>
<dbReference type="PANTHER" id="PTHR14233">
    <property type="entry name" value="DUF914-RELATED"/>
    <property type="match status" value="1"/>
</dbReference>
<feature type="region of interest" description="Disordered" evidence="7">
    <location>
        <begin position="292"/>
        <end position="312"/>
    </location>
</feature>
<dbReference type="EMBL" id="AMZH03002385">
    <property type="protein sequence ID" value="RRT75767.1"/>
    <property type="molecule type" value="Genomic_DNA"/>
</dbReference>
<evidence type="ECO:0000256" key="1">
    <source>
        <dbReference type="ARBA" id="ARBA00004141"/>
    </source>
</evidence>
<evidence type="ECO:0000313" key="9">
    <source>
        <dbReference type="EMBL" id="RRT75767.1"/>
    </source>
</evidence>
<keyword evidence="3" id="KW-0813">Transport</keyword>
<name>A0A427AHN2_ENSVE</name>
<proteinExistence type="inferred from homology"/>
<sequence length="347" mass="38661">MYSPTYNQECGKYPIFVEAGWESESEDRDEGGLLLSGGMPIVDSESLRRSIREKWKKVWTKRALMGLVLGQFVSLLITSTGFSSSELARRGPSLAFFSLFFRFGCLLFRRFVCRNAVRVPYSLAAVAFPLIALICSQKKGTTCTLINWYYYLILGIVDVEANFIVTVQKLQEDPTLSKVIFWSLLGLHCMQLVMLGRSILERNELKDINWTAGAVLPFLGFALALFLFYSTVPVILKICGATLLNLSLLTSDFWDCDLFRVLIAHDSVLSAPNSFSRELNISFSESVDRGKNKDAENALAAEASDEQDKIKDEEAGADYMTRGFTAAAEGQSSQNAKQQPAIEISPN</sequence>
<keyword evidence="5 8" id="KW-1133">Transmembrane helix</keyword>
<dbReference type="Proteomes" id="UP000287651">
    <property type="component" value="Unassembled WGS sequence"/>
</dbReference>
<feature type="transmembrane region" description="Helical" evidence="8">
    <location>
        <begin position="208"/>
        <end position="229"/>
    </location>
</feature>
<evidence type="ECO:0000256" key="4">
    <source>
        <dbReference type="ARBA" id="ARBA00022692"/>
    </source>
</evidence>
<evidence type="ECO:0008006" key="11">
    <source>
        <dbReference type="Google" id="ProtNLM"/>
    </source>
</evidence>
<evidence type="ECO:0000256" key="6">
    <source>
        <dbReference type="ARBA" id="ARBA00023136"/>
    </source>
</evidence>
<accession>A0A427AHN2</accession>
<dbReference type="InterPro" id="IPR009262">
    <property type="entry name" value="SLC35_F1/F2/F6"/>
</dbReference>
<feature type="region of interest" description="Disordered" evidence="7">
    <location>
        <begin position="327"/>
        <end position="347"/>
    </location>
</feature>
<dbReference type="Pfam" id="PF06027">
    <property type="entry name" value="SLC35F"/>
    <property type="match status" value="2"/>
</dbReference>
<keyword evidence="4 8" id="KW-0812">Transmembrane</keyword>